<keyword evidence="6" id="KW-0489">Methyltransferase</keyword>
<keyword evidence="8" id="KW-0285">Flavoprotein</keyword>
<evidence type="ECO:0000256" key="17">
    <source>
        <dbReference type="PROSITE-ProRule" id="PRU00050"/>
    </source>
</evidence>
<dbReference type="InterPro" id="IPR011102">
    <property type="entry name" value="Sig_transdc_His_kinase_HWE"/>
</dbReference>
<keyword evidence="5 18" id="KW-0597">Phosphoprotein</keyword>
<evidence type="ECO:0000256" key="11">
    <source>
        <dbReference type="ARBA" id="ARBA00022691"/>
    </source>
</evidence>
<dbReference type="InterPro" id="IPR016132">
    <property type="entry name" value="Phyto_chromo_attachment"/>
</dbReference>
<feature type="domain" description="PAC" evidence="23">
    <location>
        <begin position="1101"/>
        <end position="1151"/>
    </location>
</feature>
<dbReference type="GO" id="GO:0004673">
    <property type="term" value="F:protein histidine kinase activity"/>
    <property type="evidence" value="ECO:0007669"/>
    <property type="project" value="UniProtKB-EC"/>
</dbReference>
<evidence type="ECO:0000256" key="5">
    <source>
        <dbReference type="ARBA" id="ARBA00022553"/>
    </source>
</evidence>
<dbReference type="InterPro" id="IPR036804">
    <property type="entry name" value="CheR_N_sf"/>
</dbReference>
<dbReference type="SMART" id="SM00086">
    <property type="entry name" value="PAC"/>
    <property type="match status" value="1"/>
</dbReference>
<dbReference type="Gene3D" id="1.10.155.10">
    <property type="entry name" value="Chemotaxis receptor methyltransferase CheR, N-terminal domain"/>
    <property type="match status" value="1"/>
</dbReference>
<feature type="active site" evidence="17">
    <location>
        <position position="59"/>
    </location>
</feature>
<dbReference type="Pfam" id="PF08447">
    <property type="entry name" value="PAS_3"/>
    <property type="match status" value="1"/>
</dbReference>
<dbReference type="Gene3D" id="2.10.70.100">
    <property type="match status" value="1"/>
</dbReference>
<feature type="region of interest" description="Disordered" evidence="19">
    <location>
        <begin position="482"/>
        <end position="518"/>
    </location>
</feature>
<dbReference type="SUPFAM" id="SSF53335">
    <property type="entry name" value="S-adenosyl-L-methionine-dependent methyltransferases"/>
    <property type="match status" value="1"/>
</dbReference>
<evidence type="ECO:0000259" key="25">
    <source>
        <dbReference type="PROSITE" id="PS50123"/>
    </source>
</evidence>
<dbReference type="GO" id="GO:0032259">
    <property type="term" value="P:methylation"/>
    <property type="evidence" value="ECO:0007669"/>
    <property type="project" value="UniProtKB-KW"/>
</dbReference>
<dbReference type="PROSITE" id="PS50113">
    <property type="entry name" value="PAC"/>
    <property type="match status" value="1"/>
</dbReference>
<dbReference type="InterPro" id="IPR050903">
    <property type="entry name" value="Bact_Chemotaxis_MeTrfase"/>
</dbReference>
<dbReference type="Gene3D" id="3.30.565.10">
    <property type="entry name" value="Histidine kinase-like ATPase, C-terminal domain"/>
    <property type="match status" value="1"/>
</dbReference>
<feature type="region of interest" description="Disordered" evidence="19">
    <location>
        <begin position="681"/>
        <end position="704"/>
    </location>
</feature>
<keyword evidence="7" id="KW-0716">Sensory transduction</keyword>
<keyword evidence="15" id="KW-0157">Chromophore</keyword>
<evidence type="ECO:0000256" key="9">
    <source>
        <dbReference type="ARBA" id="ARBA00022643"/>
    </source>
</evidence>
<reference evidence="27" key="1">
    <citation type="submission" date="2017-05" db="EMBL/GenBank/DDBJ databases">
        <authorList>
            <person name="Lin X."/>
        </authorList>
    </citation>
    <scope>NUCLEOTIDE SEQUENCE [LARGE SCALE GENOMIC DNA]</scope>
    <source>
        <strain evidence="27">JLT2012</strain>
    </source>
</reference>
<dbReference type="GO" id="GO:0008984">
    <property type="term" value="F:protein-glutamate methylesterase activity"/>
    <property type="evidence" value="ECO:0007669"/>
    <property type="project" value="InterPro"/>
</dbReference>
<feature type="domain" description="CheB-type methylesterase" evidence="24">
    <location>
        <begin position="20"/>
        <end position="209"/>
    </location>
</feature>
<keyword evidence="4" id="KW-0600">Photoreceptor protein</keyword>
<dbReference type="GO" id="GO:0008983">
    <property type="term" value="F:protein-glutamate O-methyltransferase activity"/>
    <property type="evidence" value="ECO:0007669"/>
    <property type="project" value="UniProtKB-EC"/>
</dbReference>
<dbReference type="InterPro" id="IPR036890">
    <property type="entry name" value="HATPase_C_sf"/>
</dbReference>
<evidence type="ECO:0000256" key="15">
    <source>
        <dbReference type="ARBA" id="ARBA00022991"/>
    </source>
</evidence>
<dbReference type="SUPFAM" id="SSF55781">
    <property type="entry name" value="GAF domain-like"/>
    <property type="match status" value="1"/>
</dbReference>
<dbReference type="CDD" id="cd16434">
    <property type="entry name" value="CheB-CheR_fusion"/>
    <property type="match status" value="1"/>
</dbReference>
<evidence type="ECO:0000313" key="27">
    <source>
        <dbReference type="Proteomes" id="UP000198462"/>
    </source>
</evidence>
<evidence type="ECO:0000256" key="18">
    <source>
        <dbReference type="PROSITE-ProRule" id="PRU00169"/>
    </source>
</evidence>
<feature type="domain" description="Phytochrome chromophore attachment site" evidence="20">
    <location>
        <begin position="960"/>
        <end position="1003"/>
    </location>
</feature>
<dbReference type="Gene3D" id="3.40.50.150">
    <property type="entry name" value="Vaccinia Virus protein VP39"/>
    <property type="match status" value="1"/>
</dbReference>
<dbReference type="InterPro" id="IPR029063">
    <property type="entry name" value="SAM-dependent_MTases_sf"/>
</dbReference>
<dbReference type="Pfam" id="PF07536">
    <property type="entry name" value="HWE_HK"/>
    <property type="match status" value="1"/>
</dbReference>
<evidence type="ECO:0000259" key="23">
    <source>
        <dbReference type="PROSITE" id="PS50113"/>
    </source>
</evidence>
<dbReference type="InterPro" id="IPR013655">
    <property type="entry name" value="PAS_fold_3"/>
</dbReference>
<dbReference type="SMART" id="SM00138">
    <property type="entry name" value="MeTrc"/>
    <property type="match status" value="1"/>
</dbReference>
<dbReference type="InterPro" id="IPR000780">
    <property type="entry name" value="CheR_MeTrfase"/>
</dbReference>
<evidence type="ECO:0000256" key="19">
    <source>
        <dbReference type="SAM" id="MobiDB-lite"/>
    </source>
</evidence>
<dbReference type="InterPro" id="IPR003018">
    <property type="entry name" value="GAF"/>
</dbReference>
<evidence type="ECO:0000256" key="3">
    <source>
        <dbReference type="ARBA" id="ARBA00022500"/>
    </source>
</evidence>
<evidence type="ECO:0000256" key="12">
    <source>
        <dbReference type="ARBA" id="ARBA00022741"/>
    </source>
</evidence>
<dbReference type="Pfam" id="PF13596">
    <property type="entry name" value="PAS_10"/>
    <property type="match status" value="1"/>
</dbReference>
<dbReference type="InterPro" id="IPR011006">
    <property type="entry name" value="CheY-like_superfamily"/>
</dbReference>
<name>A0A219B0S5_9SPHN</name>
<gene>
    <name evidence="26" type="ORF">B5C34_15615</name>
</gene>
<feature type="active site" evidence="17">
    <location>
        <position position="151"/>
    </location>
</feature>
<protein>
    <submittedName>
        <fullName evidence="26">Uncharacterized protein</fullName>
    </submittedName>
</protein>
<dbReference type="InterPro" id="IPR000700">
    <property type="entry name" value="PAS-assoc_C"/>
</dbReference>
<evidence type="ECO:0000256" key="10">
    <source>
        <dbReference type="ARBA" id="ARBA00022679"/>
    </source>
</evidence>
<dbReference type="SUPFAM" id="SSF52738">
    <property type="entry name" value="Methylesterase CheB, C-terminal domain"/>
    <property type="match status" value="1"/>
</dbReference>
<evidence type="ECO:0000256" key="4">
    <source>
        <dbReference type="ARBA" id="ARBA00022543"/>
    </source>
</evidence>
<evidence type="ECO:0000256" key="6">
    <source>
        <dbReference type="ARBA" id="ARBA00022603"/>
    </source>
</evidence>
<feature type="domain" description="Response regulatory" evidence="21">
    <location>
        <begin position="1370"/>
        <end position="1477"/>
    </location>
</feature>
<dbReference type="RefSeq" id="WP_088713715.1">
    <property type="nucleotide sequence ID" value="NZ_NFZT01000007.1"/>
</dbReference>
<evidence type="ECO:0000259" key="20">
    <source>
        <dbReference type="PROSITE" id="PS50046"/>
    </source>
</evidence>
<dbReference type="InterPro" id="IPR035909">
    <property type="entry name" value="CheB_C"/>
</dbReference>
<dbReference type="InterPro" id="IPR000673">
    <property type="entry name" value="Sig_transdc_resp-reg_Me-estase"/>
</dbReference>
<dbReference type="InterPro" id="IPR000014">
    <property type="entry name" value="PAS"/>
</dbReference>
<dbReference type="SUPFAM" id="SSF55785">
    <property type="entry name" value="PYP-like sensor domain (PAS domain)"/>
    <property type="match status" value="2"/>
</dbReference>
<dbReference type="PROSITE" id="PS50123">
    <property type="entry name" value="CHER"/>
    <property type="match status" value="1"/>
</dbReference>
<sequence>MADEDPSGAAAPDRAPAHSTGPKFPVVAVGASAGGVEALRDFFSAIPPDIGAAFVVLQHLAPDHESRLSDILGRVSSIPVEDAEDGQAICIDHVYVLPPDKALTIVDSGLFIEPRDGPDNKRLVIDHFMRSLATVLGPRAVGVVLSGTGSDGSLGLREIRAEGGLTAAQSPETALYDGMPASAVAMGTVDFVGPIAAIADRIVSFAKDHRDGNGEHSISTNDLNSITALLRARAGLDFSSYKRGTIERRVLRRLSLLRFTDMGDYLAYLRSTPPELQQLAGDLLINVTGFFRDPEVWTAVRERAIDPMVSKADPAEHIRIWVPAASTGEEAFTLAILLDEACRRQNKEGLSWQIFATDVDAEAVATARHGAYPTAIEQDLTPERLKRYFTSEGKGYRVAKRLRERVVFAEHNLLSDPPFSRLSMVSCRNLLIYLSNTTQARLFDVFHFGLEDDGFLLLGTSETTSQRQKLFKTVDQKAHLYQRKQGPGRASQLTSHPAGGGGRIARPTQSYQGEFGRPRTANIGEATRRGLLRRYSPPAAAVSADGDVAYFHGDVRDFLIVPEGEPTQNLVHLLPAGLRRRFTEAISAAEDSRDGRAEVSGVRRGDEQPYRIEIERLRETSDPALFLCAFIQESFGEPEIERPGKQDPANDDDEYLGRLEHELLVVKEDLQTTVEELETSNEELKAANEESTAANEELQSTNEELETSREELQSLNEELVTVNSQLEEKVREVESTTNDLENLLNSTRLAVLFLDVEHRIRSFTPASDAVVELRDGDVGRPLADLKMKVEDEQLYQDIEKVLSQLTPMEREVAALNGDAWFLRRIQPYRGAQDRIEGVVITYNDITNMALATRQLALRERQQSAIAEMGEAALLARSMEDLYPGLLRPLHRLFEADGVKILRLSEDGHEFTLVAGIGWDPADIGHATVVNSPETQAGYTARHGPVATEDVTEDKRFGPPELLKRYNLRAGLSAPILIDGRAWGVVGAHSRQRERYNGDDLNVIRSAANILAVAIGQITRERTAVEEKVRRDLAFRAADLAFWRHIPETDEAEWDRKLPELLGQDPETFSASGNGFFSAVHPDDVSPVREAYTRTVDRGEPFEMEFRIVLPSGNIRWIAGRGARIPGSDPLEIMGVNFDVTDRRKQEERQDLIMRELDHRVKNMLSVIVSVAQISSRQQTDLQSFVETFTQRVQAMAKAHSLISEGKWDGVDLAELLETELGQYEQRQGANILISGARASLTPEAAQSLSLAVHELATNAAKYGALSVPEGQLRVRWHHDPRAATLVLDWRERGGPPVKKPRKKGFGSRVIDRIASSQLGADIEQDFQKEGLCVTITMPDHHLSVPPTSGRQQVELGGEDGGLLPDLKGRKVMVLDDEWLIAENNSAILIDAGCDVVGPITNLPEAEAHLDDDLDAAVLDVNIAGQTSLDLARKLHDKGVPFLFVSGYRNLVEKDIDAPILAKPVVESDLLSCLRKIIKGAEDDQG</sequence>
<evidence type="ECO:0000256" key="16">
    <source>
        <dbReference type="ARBA" id="ARBA00023170"/>
    </source>
</evidence>
<dbReference type="PROSITE" id="PS50112">
    <property type="entry name" value="PAS"/>
    <property type="match status" value="1"/>
</dbReference>
<accession>A0A219B0S5</accession>
<comment type="caution">
    <text evidence="26">The sequence shown here is derived from an EMBL/GenBank/DDBJ whole genome shotgun (WGS) entry which is preliminary data.</text>
</comment>
<dbReference type="SUPFAM" id="SSF47757">
    <property type="entry name" value="Chemotaxis receptor methyltransferase CheR, N-terminal domain"/>
    <property type="match status" value="1"/>
</dbReference>
<dbReference type="Gene3D" id="3.40.50.2300">
    <property type="match status" value="1"/>
</dbReference>
<feature type="domain" description="PAS" evidence="22">
    <location>
        <begin position="1053"/>
        <end position="1098"/>
    </location>
</feature>
<dbReference type="OrthoDB" id="9816309at2"/>
<dbReference type="EMBL" id="NFZT01000007">
    <property type="protein sequence ID" value="OWV31921.1"/>
    <property type="molecule type" value="Genomic_DNA"/>
</dbReference>
<evidence type="ECO:0000256" key="2">
    <source>
        <dbReference type="ARBA" id="ARBA00001541"/>
    </source>
</evidence>
<evidence type="ECO:0000313" key="26">
    <source>
        <dbReference type="EMBL" id="OWV31921.1"/>
    </source>
</evidence>
<keyword evidence="9" id="KW-0288">FMN</keyword>
<comment type="catalytic activity">
    <reaction evidence="1">
        <text>ATP + protein L-histidine = ADP + protein N-phospho-L-histidine.</text>
        <dbReference type="EC" id="2.7.13.3"/>
    </reaction>
</comment>
<dbReference type="InterPro" id="IPR022642">
    <property type="entry name" value="CheR_C"/>
</dbReference>
<dbReference type="PANTHER" id="PTHR24422">
    <property type="entry name" value="CHEMOTAXIS PROTEIN METHYLTRANSFERASE"/>
    <property type="match status" value="1"/>
</dbReference>
<feature type="active site" evidence="17">
    <location>
        <position position="32"/>
    </location>
</feature>
<dbReference type="PANTHER" id="PTHR24422:SF27">
    <property type="entry name" value="PROTEIN-GLUTAMATE O-METHYLTRANSFERASE"/>
    <property type="match status" value="1"/>
</dbReference>
<keyword evidence="3 17" id="KW-0145">Chemotaxis</keyword>
<dbReference type="PRINTS" id="PR00996">
    <property type="entry name" value="CHERMTFRASE"/>
</dbReference>
<dbReference type="SMART" id="SM00448">
    <property type="entry name" value="REC"/>
    <property type="match status" value="1"/>
</dbReference>
<dbReference type="GO" id="GO:0005524">
    <property type="term" value="F:ATP binding"/>
    <property type="evidence" value="ECO:0007669"/>
    <property type="project" value="UniProtKB-KW"/>
</dbReference>
<dbReference type="InterPro" id="IPR001610">
    <property type="entry name" value="PAC"/>
</dbReference>
<organism evidence="26 27">
    <name type="scientific">Pacificimonas flava</name>
    <dbReference type="NCBI Taxonomy" id="1234595"/>
    <lineage>
        <taxon>Bacteria</taxon>
        <taxon>Pseudomonadati</taxon>
        <taxon>Pseudomonadota</taxon>
        <taxon>Alphaproteobacteria</taxon>
        <taxon>Sphingomonadales</taxon>
        <taxon>Sphingosinicellaceae</taxon>
        <taxon>Pacificimonas</taxon>
    </lineage>
</organism>
<dbReference type="GO" id="GO:0009881">
    <property type="term" value="F:photoreceptor activity"/>
    <property type="evidence" value="ECO:0007669"/>
    <property type="project" value="UniProtKB-KW"/>
</dbReference>
<dbReference type="SMART" id="SM00911">
    <property type="entry name" value="HWE_HK"/>
    <property type="match status" value="1"/>
</dbReference>
<comment type="catalytic activity">
    <reaction evidence="2">
        <text>L-glutamyl-[protein] + S-adenosyl-L-methionine = [protein]-L-glutamate 5-O-methyl ester + S-adenosyl-L-homocysteine</text>
        <dbReference type="Rhea" id="RHEA:24452"/>
        <dbReference type="Rhea" id="RHEA-COMP:10208"/>
        <dbReference type="Rhea" id="RHEA-COMP:10311"/>
        <dbReference type="ChEBI" id="CHEBI:29973"/>
        <dbReference type="ChEBI" id="CHEBI:57856"/>
        <dbReference type="ChEBI" id="CHEBI:59789"/>
        <dbReference type="ChEBI" id="CHEBI:82795"/>
        <dbReference type="EC" id="2.1.1.80"/>
    </reaction>
</comment>
<evidence type="ECO:0000256" key="13">
    <source>
        <dbReference type="ARBA" id="ARBA00022777"/>
    </source>
</evidence>
<dbReference type="PROSITE" id="PS50122">
    <property type="entry name" value="CHEB"/>
    <property type="match status" value="1"/>
</dbReference>
<dbReference type="SMART" id="SM00065">
    <property type="entry name" value="GAF"/>
    <property type="match status" value="1"/>
</dbReference>
<dbReference type="GO" id="GO:0000156">
    <property type="term" value="F:phosphorelay response regulator activity"/>
    <property type="evidence" value="ECO:0007669"/>
    <property type="project" value="InterPro"/>
</dbReference>
<keyword evidence="14" id="KW-0067">ATP-binding</keyword>
<dbReference type="Gene3D" id="3.40.50.180">
    <property type="entry name" value="Methylesterase CheB, C-terminal domain"/>
    <property type="match status" value="1"/>
</dbReference>
<evidence type="ECO:0000259" key="22">
    <source>
        <dbReference type="PROSITE" id="PS50112"/>
    </source>
</evidence>
<dbReference type="CDD" id="cd00130">
    <property type="entry name" value="PAS"/>
    <property type="match status" value="1"/>
</dbReference>
<keyword evidence="13" id="KW-0418">Kinase</keyword>
<keyword evidence="17" id="KW-0378">Hydrolase</keyword>
<evidence type="ECO:0000256" key="8">
    <source>
        <dbReference type="ARBA" id="ARBA00022630"/>
    </source>
</evidence>
<dbReference type="InterPro" id="IPR029016">
    <property type="entry name" value="GAF-like_dom_sf"/>
</dbReference>
<dbReference type="Pfam" id="PF01739">
    <property type="entry name" value="CheR"/>
    <property type="match status" value="1"/>
</dbReference>
<dbReference type="PROSITE" id="PS50110">
    <property type="entry name" value="RESPONSE_REGULATORY"/>
    <property type="match status" value="1"/>
</dbReference>
<dbReference type="SUPFAM" id="SSF52172">
    <property type="entry name" value="CheY-like"/>
    <property type="match status" value="1"/>
</dbReference>
<keyword evidence="11" id="KW-0949">S-adenosyl-L-methionine</keyword>
<feature type="domain" description="CheR-type methyltransferase" evidence="25">
    <location>
        <begin position="211"/>
        <end position="484"/>
    </location>
</feature>
<dbReference type="Gene3D" id="3.30.450.40">
    <property type="match status" value="1"/>
</dbReference>
<dbReference type="InterPro" id="IPR035965">
    <property type="entry name" value="PAS-like_dom_sf"/>
</dbReference>
<dbReference type="Proteomes" id="UP000198462">
    <property type="component" value="Unassembled WGS sequence"/>
</dbReference>
<keyword evidence="12" id="KW-0547">Nucleotide-binding</keyword>
<proteinExistence type="predicted"/>
<dbReference type="GO" id="GO:0005737">
    <property type="term" value="C:cytoplasm"/>
    <property type="evidence" value="ECO:0007669"/>
    <property type="project" value="InterPro"/>
</dbReference>
<dbReference type="InterPro" id="IPR001789">
    <property type="entry name" value="Sig_transdc_resp-reg_receiver"/>
</dbReference>
<dbReference type="Pfam" id="PF01590">
    <property type="entry name" value="GAF"/>
    <property type="match status" value="1"/>
</dbReference>
<keyword evidence="10" id="KW-0808">Transferase</keyword>
<evidence type="ECO:0000256" key="7">
    <source>
        <dbReference type="ARBA" id="ARBA00022606"/>
    </source>
</evidence>
<keyword evidence="27" id="KW-1185">Reference proteome</keyword>
<evidence type="ECO:0000256" key="1">
    <source>
        <dbReference type="ARBA" id="ARBA00000085"/>
    </source>
</evidence>
<evidence type="ECO:0000259" key="21">
    <source>
        <dbReference type="PROSITE" id="PS50110"/>
    </source>
</evidence>
<dbReference type="Gene3D" id="3.30.450.20">
    <property type="entry name" value="PAS domain"/>
    <property type="match status" value="2"/>
</dbReference>
<evidence type="ECO:0000259" key="24">
    <source>
        <dbReference type="PROSITE" id="PS50122"/>
    </source>
</evidence>
<dbReference type="Pfam" id="PF03705">
    <property type="entry name" value="CheR_N"/>
    <property type="match status" value="1"/>
</dbReference>
<dbReference type="GO" id="GO:0006935">
    <property type="term" value="P:chemotaxis"/>
    <property type="evidence" value="ECO:0007669"/>
    <property type="project" value="UniProtKB-UniRule"/>
</dbReference>
<keyword evidence="16" id="KW-0675">Receptor</keyword>
<feature type="region of interest" description="Disordered" evidence="19">
    <location>
        <begin position="1"/>
        <end position="22"/>
    </location>
</feature>
<dbReference type="Pfam" id="PF01339">
    <property type="entry name" value="CheB_methylest"/>
    <property type="match status" value="1"/>
</dbReference>
<dbReference type="PROSITE" id="PS50046">
    <property type="entry name" value="PHYTOCHROME_2"/>
    <property type="match status" value="1"/>
</dbReference>
<dbReference type="InterPro" id="IPR022641">
    <property type="entry name" value="CheR_N"/>
</dbReference>
<evidence type="ECO:0000256" key="14">
    <source>
        <dbReference type="ARBA" id="ARBA00022840"/>
    </source>
</evidence>
<feature type="modified residue" description="4-aspartylphosphate" evidence="18">
    <location>
        <position position="1419"/>
    </location>
</feature>